<dbReference type="Pfam" id="PF13344">
    <property type="entry name" value="Hydrolase_6"/>
    <property type="match status" value="1"/>
</dbReference>
<dbReference type="GO" id="GO:0005737">
    <property type="term" value="C:cytoplasm"/>
    <property type="evidence" value="ECO:0007669"/>
    <property type="project" value="TreeGrafter"/>
</dbReference>
<gene>
    <name evidence="1" type="ORF">EA472_12200</name>
</gene>
<organism evidence="1 2">
    <name type="scientific">Natrarchaeobius chitinivorans</name>
    <dbReference type="NCBI Taxonomy" id="1679083"/>
    <lineage>
        <taxon>Archaea</taxon>
        <taxon>Methanobacteriati</taxon>
        <taxon>Methanobacteriota</taxon>
        <taxon>Stenosarchaea group</taxon>
        <taxon>Halobacteria</taxon>
        <taxon>Halobacteriales</taxon>
        <taxon>Natrialbaceae</taxon>
        <taxon>Natrarchaeobius</taxon>
    </lineage>
</organism>
<dbReference type="AlphaFoldDB" id="A0A3N6M8I1"/>
<dbReference type="Pfam" id="PF13242">
    <property type="entry name" value="Hydrolase_like"/>
    <property type="match status" value="1"/>
</dbReference>
<dbReference type="Gene3D" id="3.40.50.1000">
    <property type="entry name" value="HAD superfamily/HAD-like"/>
    <property type="match status" value="2"/>
</dbReference>
<dbReference type="Proteomes" id="UP000281431">
    <property type="component" value="Unassembled WGS sequence"/>
</dbReference>
<proteinExistence type="predicted"/>
<dbReference type="GO" id="GO:0016791">
    <property type="term" value="F:phosphatase activity"/>
    <property type="evidence" value="ECO:0007669"/>
    <property type="project" value="TreeGrafter"/>
</dbReference>
<dbReference type="NCBIfam" id="TIGR01460">
    <property type="entry name" value="HAD-SF-IIA"/>
    <property type="match status" value="1"/>
</dbReference>
<dbReference type="OrthoDB" id="25155at2157"/>
<sequence length="265" mass="27565">MSEYEAAVLDVDGTIVRGEELLPGAADGLRALEDAGCSRLLFSNNPTRGSDHYGRKLEPHGVDVDPERVLTSATVAAAYLSRTYPGKRVYLVGGTRLESILEAADVELTNDPDEADVVLGSFDRDFSYDALATSLRALERGVPFYGTDPDATIPVGDGRAIPGSGAILAAMAETAGREPDAILGKPSSIAATAAMDRLGTEPERTLVVGDRLDTDIALGERAGATTALVLTGIADRSDLSSAAVEPDYVLESLAAVETILGSGAE</sequence>
<dbReference type="InterPro" id="IPR023214">
    <property type="entry name" value="HAD_sf"/>
</dbReference>
<comment type="caution">
    <text evidence="1">The sequence shown here is derived from an EMBL/GenBank/DDBJ whole genome shotgun (WGS) entry which is preliminary data.</text>
</comment>
<reference evidence="1 2" key="1">
    <citation type="submission" date="2018-10" db="EMBL/GenBank/DDBJ databases">
        <title>Natrarchaeobius chitinivorans gen. nov., sp. nov., and Natrarchaeobius haloalkaliphilus sp. nov., alkaliphilic, chitin-utilizing haloarchaea from hypersaline alkaline lakes.</title>
        <authorList>
            <person name="Sorokin D.Y."/>
            <person name="Elcheninov A.G."/>
            <person name="Kostrikina N.A."/>
            <person name="Bale N.J."/>
            <person name="Sinninghe Damste J.S."/>
            <person name="Khijniak T.V."/>
            <person name="Kublanov I.V."/>
            <person name="Toshchakov S.V."/>
        </authorList>
    </citation>
    <scope>NUCLEOTIDE SEQUENCE [LARGE SCALE GENOMIC DNA]</scope>
    <source>
        <strain evidence="1 2">AArcht7</strain>
    </source>
</reference>
<dbReference type="PANTHER" id="PTHR19288:SF46">
    <property type="entry name" value="HALOACID DEHALOGENASE-LIKE HYDROLASE DOMAIN-CONTAINING PROTEIN 2"/>
    <property type="match status" value="1"/>
</dbReference>
<evidence type="ECO:0000313" key="1">
    <source>
        <dbReference type="EMBL" id="RQG99978.1"/>
    </source>
</evidence>
<name>A0A3N6M8I1_NATCH</name>
<keyword evidence="1" id="KW-0378">Hydrolase</keyword>
<keyword evidence="2" id="KW-1185">Reference proteome</keyword>
<accession>A0A3N6M8I1</accession>
<dbReference type="SUPFAM" id="SSF56784">
    <property type="entry name" value="HAD-like"/>
    <property type="match status" value="1"/>
</dbReference>
<evidence type="ECO:0000313" key="2">
    <source>
        <dbReference type="Proteomes" id="UP000281431"/>
    </source>
</evidence>
<protein>
    <submittedName>
        <fullName evidence="1">HAD-IIA family hydrolase</fullName>
    </submittedName>
</protein>
<dbReference type="InterPro" id="IPR036412">
    <property type="entry name" value="HAD-like_sf"/>
</dbReference>
<dbReference type="EMBL" id="REFZ01000007">
    <property type="protein sequence ID" value="RQG99978.1"/>
    <property type="molecule type" value="Genomic_DNA"/>
</dbReference>
<dbReference type="PIRSF" id="PIRSF000915">
    <property type="entry name" value="PGP-type_phosphatase"/>
    <property type="match status" value="1"/>
</dbReference>
<dbReference type="InterPro" id="IPR006357">
    <property type="entry name" value="HAD-SF_hydro_IIA"/>
</dbReference>
<dbReference type="PANTHER" id="PTHR19288">
    <property type="entry name" value="4-NITROPHENYLPHOSPHATASE-RELATED"/>
    <property type="match status" value="1"/>
</dbReference>